<dbReference type="InterPro" id="IPR057733">
    <property type="entry name" value="UBE2O-like_SH3-B"/>
</dbReference>
<dbReference type="SMART" id="SM00212">
    <property type="entry name" value="UBCc"/>
    <property type="match status" value="1"/>
</dbReference>
<feature type="compositionally biased region" description="Acidic residues" evidence="3">
    <location>
        <begin position="479"/>
        <end position="502"/>
    </location>
</feature>
<evidence type="ECO:0000256" key="3">
    <source>
        <dbReference type="SAM" id="MobiDB-lite"/>
    </source>
</evidence>
<proteinExistence type="predicted"/>
<dbReference type="InterPro" id="IPR057734">
    <property type="entry name" value="UBE2O-like_SH3-C"/>
</dbReference>
<dbReference type="SUPFAM" id="SSF54495">
    <property type="entry name" value="UBC-like"/>
    <property type="match status" value="1"/>
</dbReference>
<dbReference type="Pfam" id="PF23043">
    <property type="entry name" value="SH3-B_UBE2O"/>
    <property type="match status" value="1"/>
</dbReference>
<accession>A0A1I8PX28</accession>
<sequence>MEKVDIDVPKDGQAINDYRLANGAENKYENLQQNESSSADSNASMETRDADSINMSGASPKLPLTENEADSNLPQNGSNSNDDKHTPGDSMYFYEDEVFRIDKKGRVKFGFIVETVNHEEDFEEILAKGEVRVVWYPEGDDKIHDENSIGLADRSLMPGDVVRRLVRDKETQRGYCRDINMRADVKVLGTKYVVKNVNAERLKVVTRWERDSAVYLNSWVGSIKDVEKKAIIRAMNGCRIEISSNDFYLFGDSERYKREIFAPAFYPGNTIVGSLPPIENMKILTPEIPLSKNKKGKLLPRKFTVESVYTDSVWVHWQCKALSDEANLQSVAVHPHPCVSGEDLKNLKRLNLFESCMLQINDQCYLTYSSCDTIMKKSDWDNEQAAKFKLILQQQREENQKIFLNPPTLNGPAAGASAGGLHQHYEKFKKKLSLGFDEKASIKLKRSLFKSDKFGNSHSNKDSLTNGKETSPSHKADDNEWISLDEDDGDDDDDEGDDFDAEEGLKPYSLTDDAISTTTTLSTCSSPSRTSPIHLTKRQLKKKARKHFKKPFLFETKKDFTPKEGEELVTEALLVYSTATVVWQDGTIETDIPSTELCPIHYIDNHEFFPGDFVISGSEESDVSYRDYGVIQTVDHEGRIAHVKWFTTYTSADEPKPSPKGESEVSVYDLKDHPDFQYRPGTMVIRVANFVGDDAKCTAGQIIDNYIDGRVKVWWVDGHISMCWPQDLFEVGQYDHGDLGHESEDSWETESENSEYGGGVAGSSLKLSMSESHVLSNIEKARVAVARLEEIFNLSPNLQNPEVMRKLLAVYKGCRYLDRLLNTNFFHEENFMGLIERVRRGGNQSLCDRAQDQKNRLFNDVPTIATTPSPNQSQQKQNYQYYSAIVAVNSWDQKPSLQTTQQMQTFTGIPSKEYAPKVLFNISSTPFKCVSSNHMTNSSGPQTTPSSTVKRRCSLVAAAREPAQKKGDNVPTENKSEPDCDHQKTVEAAAVNVVVPQFEISPSKNKQYNAEKNLLLNSAMLNIEKAFEKTSQLKTFADCGVVNAINNTSVSQDDSGNYSRNDNCDGSSTSCTSSSDLTNIDTNNSITKVNDNQKSISCSSIELPEDIAPELVCLRLCSLLKDQLVKCLDEIREKYYKDDQINLSEVYDIDQMEDETLETVIDFENMQDSNNLETVKDTKDNGVENPNYNDGDDVKMDSASTNGPVETTSVAAENATNMVEAGLHAVVDASAECFQVLTAAPKTHKFHLTIFHPNNTQQYYKAVQREHRMLRNSLPPGVWVRIFEDRMDLLSVMIEGPKNTPYEDGLFFFDIQLGRDYPKDPPLCHYISYCSDRLNPNLYEDGKVCVSLLNTWTGKESEVWGPKSTLLQVIVSIQGLILVPEPYFNEAGYDRQKDTQQGRENSRMYNEMVMIKMVQATTKLIQNPPDLFRNEIIIHFKKNGMSMYERIKGWMELSKESHKRLLENNTKEGGEDCNSKSSKMTYNMPDFPLVPASRGFCLSLAGLLEGFKKKLTSSIENVVLVDATENPLGE</sequence>
<dbReference type="GO" id="GO:0061631">
    <property type="term" value="F:ubiquitin conjugating enzyme activity"/>
    <property type="evidence" value="ECO:0007669"/>
    <property type="project" value="TreeGrafter"/>
</dbReference>
<dbReference type="Pfam" id="PF23044">
    <property type="entry name" value="SH3-C_UBE2O"/>
    <property type="match status" value="1"/>
</dbReference>
<keyword evidence="1" id="KW-0808">Transferase</keyword>
<dbReference type="Gene3D" id="3.10.110.10">
    <property type="entry name" value="Ubiquitin Conjugating Enzyme"/>
    <property type="match status" value="1"/>
</dbReference>
<dbReference type="EnsemblMetazoa" id="SCAU011921-RA">
    <property type="protein sequence ID" value="SCAU011921-PA"/>
    <property type="gene ID" value="SCAU011921"/>
</dbReference>
<evidence type="ECO:0000313" key="6">
    <source>
        <dbReference type="Proteomes" id="UP000095300"/>
    </source>
</evidence>
<dbReference type="OrthoDB" id="47801at2759"/>
<feature type="region of interest" description="Disordered" evidence="3">
    <location>
        <begin position="456"/>
        <end position="505"/>
    </location>
</feature>
<keyword evidence="6" id="KW-1185">Reference proteome</keyword>
<feature type="compositionally biased region" description="Polar residues" evidence="3">
    <location>
        <begin position="1050"/>
        <end position="1066"/>
    </location>
</feature>
<organism evidence="5 6">
    <name type="scientific">Stomoxys calcitrans</name>
    <name type="common">Stable fly</name>
    <name type="synonym">Conops calcitrans</name>
    <dbReference type="NCBI Taxonomy" id="35570"/>
    <lineage>
        <taxon>Eukaryota</taxon>
        <taxon>Metazoa</taxon>
        <taxon>Ecdysozoa</taxon>
        <taxon>Arthropoda</taxon>
        <taxon>Hexapoda</taxon>
        <taxon>Insecta</taxon>
        <taxon>Pterygota</taxon>
        <taxon>Neoptera</taxon>
        <taxon>Endopterygota</taxon>
        <taxon>Diptera</taxon>
        <taxon>Brachycera</taxon>
        <taxon>Muscomorpha</taxon>
        <taxon>Muscoidea</taxon>
        <taxon>Muscidae</taxon>
        <taxon>Stomoxys</taxon>
    </lineage>
</organism>
<dbReference type="PROSITE" id="PS50127">
    <property type="entry name" value="UBC_2"/>
    <property type="match status" value="1"/>
</dbReference>
<evidence type="ECO:0000313" key="5">
    <source>
        <dbReference type="EnsemblMetazoa" id="SCAU011921-PA"/>
    </source>
</evidence>
<keyword evidence="2" id="KW-0833">Ubl conjugation pathway</keyword>
<feature type="region of interest" description="Disordered" evidence="3">
    <location>
        <begin position="959"/>
        <end position="981"/>
    </location>
</feature>
<dbReference type="STRING" id="35570.A0A1I8PX28"/>
<dbReference type="InterPro" id="IPR016135">
    <property type="entry name" value="UBQ-conjugating_enzyme/RWD"/>
</dbReference>
<evidence type="ECO:0000259" key="4">
    <source>
        <dbReference type="PROSITE" id="PS50127"/>
    </source>
</evidence>
<gene>
    <name evidence="5" type="primary">106087045</name>
</gene>
<feature type="compositionally biased region" description="Basic and acidic residues" evidence="3">
    <location>
        <begin position="962"/>
        <end position="981"/>
    </location>
</feature>
<dbReference type="PANTHER" id="PTHR46116">
    <property type="entry name" value="(E3-INDEPENDENT) E2 UBIQUITIN-CONJUGATING ENZYME"/>
    <property type="match status" value="1"/>
</dbReference>
<feature type="compositionally biased region" description="Polar residues" evidence="3">
    <location>
        <begin position="70"/>
        <end position="80"/>
    </location>
</feature>
<reference evidence="5" key="1">
    <citation type="submission" date="2020-05" db="UniProtKB">
        <authorList>
            <consortium name="EnsemblMetazoa"/>
        </authorList>
    </citation>
    <scope>IDENTIFICATION</scope>
    <source>
        <strain evidence="5">USDA</strain>
    </source>
</reference>
<name>A0A1I8PX28_STOCA</name>
<protein>
    <recommendedName>
        <fullName evidence="4">UBC core domain-containing protein</fullName>
    </recommendedName>
</protein>
<dbReference type="Proteomes" id="UP000095300">
    <property type="component" value="Unassembled WGS sequence"/>
</dbReference>
<feature type="region of interest" description="Disordered" evidence="3">
    <location>
        <begin position="1"/>
        <end position="89"/>
    </location>
</feature>
<feature type="domain" description="UBC core" evidence="4">
    <location>
        <begin position="1258"/>
        <end position="1418"/>
    </location>
</feature>
<evidence type="ECO:0000256" key="2">
    <source>
        <dbReference type="ARBA" id="ARBA00022786"/>
    </source>
</evidence>
<dbReference type="Pfam" id="PF00179">
    <property type="entry name" value="UQ_con"/>
    <property type="match status" value="1"/>
</dbReference>
<feature type="region of interest" description="Disordered" evidence="3">
    <location>
        <begin position="1050"/>
        <end position="1071"/>
    </location>
</feature>
<dbReference type="CDD" id="cd23837">
    <property type="entry name" value="UBCc_UBE2O"/>
    <property type="match status" value="1"/>
</dbReference>
<evidence type="ECO:0000256" key="1">
    <source>
        <dbReference type="ARBA" id="ARBA00022679"/>
    </source>
</evidence>
<dbReference type="InterPro" id="IPR000608">
    <property type="entry name" value="UBC"/>
</dbReference>
<feature type="region of interest" description="Disordered" evidence="3">
    <location>
        <begin position="1174"/>
        <end position="1197"/>
    </location>
</feature>
<dbReference type="VEuPathDB" id="VectorBase:SCAU011921"/>
<dbReference type="FunFam" id="3.10.110.10:FF:000136">
    <property type="entry name" value="Predicted protein"/>
    <property type="match status" value="1"/>
</dbReference>
<dbReference type="PANTHER" id="PTHR46116:SF15">
    <property type="entry name" value="(E3-INDEPENDENT) E2 UBIQUITIN-CONJUGATING ENZYME"/>
    <property type="match status" value="1"/>
</dbReference>
<feature type="compositionally biased region" description="Basic and acidic residues" evidence="3">
    <location>
        <begin position="1"/>
        <end position="10"/>
    </location>
</feature>
<feature type="compositionally biased region" description="Polar residues" evidence="3">
    <location>
        <begin position="29"/>
        <end position="45"/>
    </location>
</feature>
<dbReference type="Pfam" id="PF23046">
    <property type="entry name" value="tSH3-B_UBE2O"/>
    <property type="match status" value="1"/>
</dbReference>
<dbReference type="InterPro" id="IPR057735">
    <property type="entry name" value="UBE2O-like_tSH3-B"/>
</dbReference>